<keyword evidence="2" id="KW-1185">Reference proteome</keyword>
<dbReference type="EMBL" id="CP039543">
    <property type="protein sequence ID" value="QJT08751.1"/>
    <property type="molecule type" value="Genomic_DNA"/>
</dbReference>
<dbReference type="Proteomes" id="UP000503251">
    <property type="component" value="Chromosome"/>
</dbReference>
<name>A0ABX6NEM1_9BACT</name>
<dbReference type="RefSeq" id="WP_171266973.1">
    <property type="nucleotide sequence ID" value="NZ_CP039543.1"/>
</dbReference>
<proteinExistence type="predicted"/>
<evidence type="ECO:0000313" key="1">
    <source>
        <dbReference type="EMBL" id="QJT08751.1"/>
    </source>
</evidence>
<protein>
    <submittedName>
        <fullName evidence="1">Uncharacterized protein</fullName>
    </submittedName>
</protein>
<sequence>MSTLQHLLKKAEALGREALKGKDAIADFCAGPHTIGIGNRELSRLDSRIASVMTDKGVEDLRVRLKDSLIHVTGRFPARGGGAFDVDLVPDGVVWTDDEHVLLFRIARQDVTMDGKVMNALQMAVTRTFNTLFGESFLNEKLGVVDRDGRVRVELDGEDSRLDAIMDSMEIHALECAGERLRITFTPRLKNALAHAKTVVSWWLKREKQDQGDGQKAG</sequence>
<reference evidence="1 2" key="1">
    <citation type="submission" date="2019-04" db="EMBL/GenBank/DDBJ databases">
        <title>Isolation and culture of sulfate reducing bacteria from the cold seep of the South China Sea.</title>
        <authorList>
            <person name="Sun C."/>
            <person name="Liu R."/>
        </authorList>
    </citation>
    <scope>NUCLEOTIDE SEQUENCE [LARGE SCALE GENOMIC DNA]</scope>
    <source>
        <strain evidence="1 2">CS1</strain>
    </source>
</reference>
<accession>A0ABX6NEM1</accession>
<organism evidence="1 2">
    <name type="scientific">Oceanidesulfovibrio marinus</name>
    <dbReference type="NCBI Taxonomy" id="370038"/>
    <lineage>
        <taxon>Bacteria</taxon>
        <taxon>Pseudomonadati</taxon>
        <taxon>Thermodesulfobacteriota</taxon>
        <taxon>Desulfovibrionia</taxon>
        <taxon>Desulfovibrionales</taxon>
        <taxon>Desulfovibrionaceae</taxon>
        <taxon>Oceanidesulfovibrio</taxon>
    </lineage>
</organism>
<gene>
    <name evidence="1" type="ORF">E8L03_07350</name>
</gene>
<evidence type="ECO:0000313" key="2">
    <source>
        <dbReference type="Proteomes" id="UP000503251"/>
    </source>
</evidence>